<accession>A0A7S1AL25</accession>
<feature type="transmembrane region" description="Helical" evidence="2">
    <location>
        <begin position="618"/>
        <end position="640"/>
    </location>
</feature>
<dbReference type="PANTHER" id="PTHR36851">
    <property type="entry name" value="UNNAMED PRODUCT"/>
    <property type="match status" value="1"/>
</dbReference>
<evidence type="ECO:0008006" key="4">
    <source>
        <dbReference type="Google" id="ProtNLM"/>
    </source>
</evidence>
<feature type="transmembrane region" description="Helical" evidence="2">
    <location>
        <begin position="571"/>
        <end position="597"/>
    </location>
</feature>
<feature type="transmembrane region" description="Helical" evidence="2">
    <location>
        <begin position="141"/>
        <end position="168"/>
    </location>
</feature>
<evidence type="ECO:0000256" key="2">
    <source>
        <dbReference type="SAM" id="Phobius"/>
    </source>
</evidence>
<reference evidence="3" key="1">
    <citation type="submission" date="2021-01" db="EMBL/GenBank/DDBJ databases">
        <authorList>
            <person name="Corre E."/>
            <person name="Pelletier E."/>
            <person name="Niang G."/>
            <person name="Scheremetjew M."/>
            <person name="Finn R."/>
            <person name="Kale V."/>
            <person name="Holt S."/>
            <person name="Cochrane G."/>
            <person name="Meng A."/>
            <person name="Brown T."/>
            <person name="Cohen L."/>
        </authorList>
    </citation>
    <scope>NUCLEOTIDE SEQUENCE</scope>
</reference>
<name>A0A7S1AL25_NOCSC</name>
<sequence length="665" mass="72734">MPEVAVVEPEPETMAAAADSVVGLRWRRPGPQNTPTADKNKDVDEMTATESTASTPNSGEDLLSGTEGTGVDAVPPANSVIRGAWCSRPSDGDVAAGPTQLISLGGPGTLPKVCCMFPGFLLFGMMLSLLVAAFFSSDAFYVITAVLTLANFCWVGNMAVFSAVGAWLMKRDTSKDWQVLFEQARQQNGGQGVKHIVILPNYQEDAAMLRDTIKNIGRSPMARESIRVVLAMEAREGSCCVQKAESLIEQTSDLFDDIIATYHPPGMPGEVAGKSSNTQWAFREVLRRWGNELGRTDLSRVFLTVGDADSLWHPQYFSAISYQAITMSEQERTWTIWQPPVLLLRNLFSVPCMTRVTAYGTVMFELSGLVNQSFWPHFAYSAYSLPLSLATHPTVGGWDADVIAEDHHMFCKCYFAALWDAAANIEKGGKNADAIEPRLKLRPVYLPTRSFLVESSHGWLASAHARFQQARRHSQGVAELGYVLLQYLRLICTAGFLQIPFCTHRQVFAIGLKMFVVHIFNSVQAFSLVVAILFVVPETLRWVLAGGAQELLTAVSSEGILNGTLHQPLGIARWALVAAFGPFPPMAVLIAFTLMWVISVASTPDAPAVTTMWRRAALLLWIQADMMGLGEPVIILYGFVPVTLAAWSLLSSGTKFEYIVAAKPT</sequence>
<gene>
    <name evidence="3" type="ORF">NSCI0253_LOCUS32105</name>
</gene>
<feature type="region of interest" description="Disordered" evidence="1">
    <location>
        <begin position="23"/>
        <end position="71"/>
    </location>
</feature>
<dbReference type="EMBL" id="HBFQ01045187">
    <property type="protein sequence ID" value="CAD8857753.1"/>
    <property type="molecule type" value="Transcribed_RNA"/>
</dbReference>
<feature type="compositionally biased region" description="Polar residues" evidence="1">
    <location>
        <begin position="48"/>
        <end position="58"/>
    </location>
</feature>
<feature type="transmembrane region" description="Helical" evidence="2">
    <location>
        <begin position="113"/>
        <end position="135"/>
    </location>
</feature>
<dbReference type="PANTHER" id="PTHR36851:SF1">
    <property type="entry name" value="GLYCO_TRANS_2-LIKE DOMAIN-CONTAINING PROTEIN"/>
    <property type="match status" value="1"/>
</dbReference>
<organism evidence="3">
    <name type="scientific">Noctiluca scintillans</name>
    <name type="common">Sea sparkle</name>
    <name type="synonym">Red tide dinoflagellate</name>
    <dbReference type="NCBI Taxonomy" id="2966"/>
    <lineage>
        <taxon>Eukaryota</taxon>
        <taxon>Sar</taxon>
        <taxon>Alveolata</taxon>
        <taxon>Dinophyceae</taxon>
        <taxon>Noctilucales</taxon>
        <taxon>Noctilucaceae</taxon>
        <taxon>Noctiluca</taxon>
    </lineage>
</organism>
<feature type="transmembrane region" description="Helical" evidence="2">
    <location>
        <begin position="515"/>
        <end position="536"/>
    </location>
</feature>
<keyword evidence="2" id="KW-1133">Transmembrane helix</keyword>
<proteinExistence type="predicted"/>
<evidence type="ECO:0000256" key="1">
    <source>
        <dbReference type="SAM" id="MobiDB-lite"/>
    </source>
</evidence>
<keyword evidence="2" id="KW-0472">Membrane</keyword>
<protein>
    <recommendedName>
        <fullName evidence="4">Glycosyltransferase 2-like domain-containing protein</fullName>
    </recommendedName>
</protein>
<evidence type="ECO:0000313" key="3">
    <source>
        <dbReference type="EMBL" id="CAD8857753.1"/>
    </source>
</evidence>
<dbReference type="AlphaFoldDB" id="A0A7S1AL25"/>
<keyword evidence="2" id="KW-0812">Transmembrane</keyword>